<evidence type="ECO:0000313" key="4">
    <source>
        <dbReference type="Proteomes" id="UP000688137"/>
    </source>
</evidence>
<sequence>MEASEHQMNYEPKERIQFNIECEDFNHKGELVQFILLKQKTDLRSRLLCRKCIEGKFNQQTNEICLISDVMDNPLNALKFTNYQDNVNQIFSDFLHSYDFSFDKDAIQFKINEIRLNFLYYLDKLEKKLIEKCEKFQETKSNFDRIGEKFAQYFETENLKNSLNEAQEKFGNITTKDKQKLRKDVNTYVDNLHSLNKQTNSEQYQRNSEQYQKNSEQYQRLFDSINESKKNLASKEQQLRLFKFKLDQGLDKILQELKNMEETFCTLNLRQSELSTSYMDELITKINPIFKEPNNFQDKIQRIYSSKYDGLNAQQVTQKINNLGQLNLQTLLFIFQTSSQQTFGVYFSQTSSQIFHQNKRQEFPIKSSITALTINYNQNQTDILMTFGQKDILIKSSFIGCSSNLGDGFIVNPEYQIGNLKSHLANQEDFDIVQMEIFQISK</sequence>
<dbReference type="OMA" id="CIEGKFN"/>
<keyword evidence="1" id="KW-0175">Coiled coil</keyword>
<evidence type="ECO:0000313" key="3">
    <source>
        <dbReference type="EMBL" id="CAD8109380.1"/>
    </source>
</evidence>
<accession>A0A8S1Q1I8</accession>
<reference evidence="3" key="1">
    <citation type="submission" date="2021-01" db="EMBL/GenBank/DDBJ databases">
        <authorList>
            <consortium name="Genoscope - CEA"/>
            <person name="William W."/>
        </authorList>
    </citation>
    <scope>NUCLEOTIDE SEQUENCE</scope>
</reference>
<protein>
    <recommendedName>
        <fullName evidence="2">TLDc domain-containing protein</fullName>
    </recommendedName>
</protein>
<comment type="caution">
    <text evidence="3">The sequence shown here is derived from an EMBL/GenBank/DDBJ whole genome shotgun (WGS) entry which is preliminary data.</text>
</comment>
<gene>
    <name evidence="3" type="ORF">PPRIM_AZ9-3.1.T1400114</name>
</gene>
<evidence type="ECO:0000259" key="2">
    <source>
        <dbReference type="Pfam" id="PF07534"/>
    </source>
</evidence>
<dbReference type="Pfam" id="PF07534">
    <property type="entry name" value="TLD"/>
    <property type="match status" value="1"/>
</dbReference>
<proteinExistence type="predicted"/>
<dbReference type="AlphaFoldDB" id="A0A8S1Q1I8"/>
<dbReference type="Proteomes" id="UP000688137">
    <property type="component" value="Unassembled WGS sequence"/>
</dbReference>
<name>A0A8S1Q1I8_PARPR</name>
<dbReference type="EMBL" id="CAJJDM010000144">
    <property type="protein sequence ID" value="CAD8109380.1"/>
    <property type="molecule type" value="Genomic_DNA"/>
</dbReference>
<feature type="domain" description="TLDc" evidence="2">
    <location>
        <begin position="280"/>
        <end position="440"/>
    </location>
</feature>
<feature type="coiled-coil region" evidence="1">
    <location>
        <begin position="178"/>
        <end position="238"/>
    </location>
</feature>
<keyword evidence="4" id="KW-1185">Reference proteome</keyword>
<dbReference type="InterPro" id="IPR006571">
    <property type="entry name" value="TLDc_dom"/>
</dbReference>
<organism evidence="3 4">
    <name type="scientific">Paramecium primaurelia</name>
    <dbReference type="NCBI Taxonomy" id="5886"/>
    <lineage>
        <taxon>Eukaryota</taxon>
        <taxon>Sar</taxon>
        <taxon>Alveolata</taxon>
        <taxon>Ciliophora</taxon>
        <taxon>Intramacronucleata</taxon>
        <taxon>Oligohymenophorea</taxon>
        <taxon>Peniculida</taxon>
        <taxon>Parameciidae</taxon>
        <taxon>Paramecium</taxon>
    </lineage>
</organism>
<evidence type="ECO:0000256" key="1">
    <source>
        <dbReference type="SAM" id="Coils"/>
    </source>
</evidence>